<organism evidence="7 8">
    <name type="scientific">Panagrolaimus superbus</name>
    <dbReference type="NCBI Taxonomy" id="310955"/>
    <lineage>
        <taxon>Eukaryota</taxon>
        <taxon>Metazoa</taxon>
        <taxon>Ecdysozoa</taxon>
        <taxon>Nematoda</taxon>
        <taxon>Chromadorea</taxon>
        <taxon>Rhabditida</taxon>
        <taxon>Tylenchina</taxon>
        <taxon>Panagrolaimomorpha</taxon>
        <taxon>Panagrolaimoidea</taxon>
        <taxon>Panagrolaimidae</taxon>
        <taxon>Panagrolaimus</taxon>
    </lineage>
</organism>
<dbReference type="PANTHER" id="PTHR24300">
    <property type="entry name" value="CYTOCHROME P450 508A4-RELATED"/>
    <property type="match status" value="1"/>
</dbReference>
<accession>A0A914YWU5</accession>
<protein>
    <submittedName>
        <fullName evidence="8">Cytochrome P450</fullName>
    </submittedName>
</protein>
<dbReference type="Gene3D" id="1.10.630.10">
    <property type="entry name" value="Cytochrome P450"/>
    <property type="match status" value="2"/>
</dbReference>
<dbReference type="AlphaFoldDB" id="A0A914YWU5"/>
<dbReference type="InterPro" id="IPR036396">
    <property type="entry name" value="Cyt_P450_sf"/>
</dbReference>
<dbReference type="PRINTS" id="PR00385">
    <property type="entry name" value="P450"/>
</dbReference>
<dbReference type="InterPro" id="IPR017972">
    <property type="entry name" value="Cyt_P450_CS"/>
</dbReference>
<sequence length="408" mass="47415">MWSLLLLFGTILLYLFIINEKRRRKYPSGPYPFPFIGNIFNLNINAPELTINEWRDKYGKIFTIWLPEPIVVLADGKLMETTFGKPGEVANANIMHKLVFGGTLKDNDEIMRLKIAVENVFMDWYKPSWMLLEVMPWLIWLEKFKIYDFGVKRAASYNDVFITFLEHHIKIHKDKRSNGNTEENDYVDCFLAEMEKNSGQGFEYWQFVIACYDLWAAGVETVTTTLQFAILYLIHNQNVQNKLKKELNNFHDEITVVNLKKLNYLNAFVQEVHRLANVIPLSLIHETLEQTTIENYKFENGTCVIAQLACFNLDPSHFPNPMKFEPERHLNSLTGEFAPHPLLKPFSIGKRSCLGESLAKPQLLLILTILFKKYRVKSLFPDSLPNINARPGLVRVLDDFECLLVEED</sequence>
<evidence type="ECO:0000256" key="1">
    <source>
        <dbReference type="ARBA" id="ARBA00010617"/>
    </source>
</evidence>
<dbReference type="GO" id="GO:0016712">
    <property type="term" value="F:oxidoreductase activity, acting on paired donors, with incorporation or reduction of molecular oxygen, reduced flavin or flavoprotein as one donor, and incorporation of one atom of oxygen"/>
    <property type="evidence" value="ECO:0007669"/>
    <property type="project" value="TreeGrafter"/>
</dbReference>
<keyword evidence="3 5" id="KW-0408">Iron</keyword>
<evidence type="ECO:0000256" key="3">
    <source>
        <dbReference type="ARBA" id="ARBA00023004"/>
    </source>
</evidence>
<dbReference type="GO" id="GO:0005737">
    <property type="term" value="C:cytoplasm"/>
    <property type="evidence" value="ECO:0007669"/>
    <property type="project" value="TreeGrafter"/>
</dbReference>
<dbReference type="GO" id="GO:0006805">
    <property type="term" value="P:xenobiotic metabolic process"/>
    <property type="evidence" value="ECO:0007669"/>
    <property type="project" value="TreeGrafter"/>
</dbReference>
<reference evidence="8" key="1">
    <citation type="submission" date="2022-11" db="UniProtKB">
        <authorList>
            <consortium name="WormBaseParasite"/>
        </authorList>
    </citation>
    <scope>IDENTIFICATION</scope>
</reference>
<dbReference type="GO" id="GO:0006082">
    <property type="term" value="P:organic acid metabolic process"/>
    <property type="evidence" value="ECO:0007669"/>
    <property type="project" value="TreeGrafter"/>
</dbReference>
<dbReference type="WBParaSite" id="PSU_v2.g4435.t1">
    <property type="protein sequence ID" value="PSU_v2.g4435.t1"/>
    <property type="gene ID" value="PSU_v2.g4435"/>
</dbReference>
<keyword evidence="7" id="KW-1185">Reference proteome</keyword>
<keyword evidence="2 5" id="KW-0479">Metal-binding</keyword>
<evidence type="ECO:0000256" key="5">
    <source>
        <dbReference type="PIRSR" id="PIRSR602401-1"/>
    </source>
</evidence>
<dbReference type="PROSITE" id="PS00086">
    <property type="entry name" value="CYTOCHROME_P450"/>
    <property type="match status" value="1"/>
</dbReference>
<feature type="binding site" description="axial binding residue" evidence="5">
    <location>
        <position position="353"/>
    </location>
    <ligand>
        <name>heme</name>
        <dbReference type="ChEBI" id="CHEBI:30413"/>
    </ligand>
    <ligandPart>
        <name>Fe</name>
        <dbReference type="ChEBI" id="CHEBI:18248"/>
    </ligandPart>
</feature>
<keyword evidence="6" id="KW-0560">Oxidoreductase</keyword>
<evidence type="ECO:0000256" key="6">
    <source>
        <dbReference type="RuleBase" id="RU000461"/>
    </source>
</evidence>
<evidence type="ECO:0000256" key="2">
    <source>
        <dbReference type="ARBA" id="ARBA00022723"/>
    </source>
</evidence>
<comment type="similarity">
    <text evidence="1 6">Belongs to the cytochrome P450 family.</text>
</comment>
<dbReference type="InterPro" id="IPR002401">
    <property type="entry name" value="Cyt_P450_E_grp-I"/>
</dbReference>
<dbReference type="PANTHER" id="PTHR24300:SF338">
    <property type="entry name" value="CYTOCHROME P450 CYP36A1-RELATED"/>
    <property type="match status" value="1"/>
</dbReference>
<evidence type="ECO:0000313" key="7">
    <source>
        <dbReference type="Proteomes" id="UP000887577"/>
    </source>
</evidence>
<evidence type="ECO:0000256" key="4">
    <source>
        <dbReference type="ARBA" id="ARBA00023033"/>
    </source>
</evidence>
<keyword evidence="5 6" id="KW-0349">Heme</keyword>
<comment type="cofactor">
    <cofactor evidence="5">
        <name>heme</name>
        <dbReference type="ChEBI" id="CHEBI:30413"/>
    </cofactor>
</comment>
<dbReference type="Proteomes" id="UP000887577">
    <property type="component" value="Unplaced"/>
</dbReference>
<dbReference type="Pfam" id="PF00067">
    <property type="entry name" value="p450"/>
    <property type="match status" value="1"/>
</dbReference>
<dbReference type="InterPro" id="IPR001128">
    <property type="entry name" value="Cyt_P450"/>
</dbReference>
<name>A0A914YWU5_9BILA</name>
<dbReference type="GO" id="GO:0005506">
    <property type="term" value="F:iron ion binding"/>
    <property type="evidence" value="ECO:0007669"/>
    <property type="project" value="InterPro"/>
</dbReference>
<proteinExistence type="inferred from homology"/>
<keyword evidence="4 6" id="KW-0503">Monooxygenase</keyword>
<dbReference type="GO" id="GO:0020037">
    <property type="term" value="F:heme binding"/>
    <property type="evidence" value="ECO:0007669"/>
    <property type="project" value="InterPro"/>
</dbReference>
<dbReference type="SUPFAM" id="SSF48264">
    <property type="entry name" value="Cytochrome P450"/>
    <property type="match status" value="1"/>
</dbReference>
<evidence type="ECO:0000313" key="8">
    <source>
        <dbReference type="WBParaSite" id="PSU_v2.g4435.t1"/>
    </source>
</evidence>
<dbReference type="InterPro" id="IPR050182">
    <property type="entry name" value="Cytochrome_P450_fam2"/>
</dbReference>
<dbReference type="PRINTS" id="PR00463">
    <property type="entry name" value="EP450I"/>
</dbReference>